<dbReference type="GeneID" id="108275347"/>
<evidence type="ECO:0000313" key="2">
    <source>
        <dbReference type="RefSeq" id="XP_053541632.1"/>
    </source>
</evidence>
<dbReference type="AlphaFoldDB" id="A0A9F7RS67"/>
<reference evidence="2" key="2">
    <citation type="submission" date="2025-08" db="UniProtKB">
        <authorList>
            <consortium name="RefSeq"/>
        </authorList>
    </citation>
    <scope>IDENTIFICATION</scope>
    <source>
        <tissue evidence="2">Blood</tissue>
    </source>
</reference>
<accession>A0A9F7RS67</accession>
<gene>
    <name evidence="2" type="primary">iftap</name>
</gene>
<dbReference type="Pfam" id="PF17722">
    <property type="entry name" value="IFTAP"/>
    <property type="match status" value="1"/>
</dbReference>
<sequence>MVSTCVHEKFGEMPGLQDGSDAVPQSMMAALELFCNLPEQSYEHFLSTFTHLSTENVTAGCLKVPEEENKTDLVELDRRDDVNVDRKMCVCFLVRLRKICQPTLLFSVTAHSLSSPVLIWTIGDTLHPAIQTVRAVTSVSLPRVKLRRLCLSVWMTPSIMTMLHCLTSILSNPATVDHHDLASPTLVPKSPGIGSGLPMTLCKISGIENGWMDVNMFTVFSRPPCLE</sequence>
<dbReference type="InterPro" id="IPR040028">
    <property type="entry name" value="IFTAP"/>
</dbReference>
<keyword evidence="1" id="KW-1185">Reference proteome</keyword>
<name>A0A9F7RS67_ICTPU</name>
<protein>
    <submittedName>
        <fullName evidence="2">Uncharacterized protein iftap isoform X1</fullName>
    </submittedName>
</protein>
<dbReference type="RefSeq" id="XP_053541632.1">
    <property type="nucleotide sequence ID" value="XM_053685657.1"/>
</dbReference>
<organism evidence="1 2">
    <name type="scientific">Ictalurus punctatus</name>
    <name type="common">Channel catfish</name>
    <name type="synonym">Silurus punctatus</name>
    <dbReference type="NCBI Taxonomy" id="7998"/>
    <lineage>
        <taxon>Eukaryota</taxon>
        <taxon>Metazoa</taxon>
        <taxon>Chordata</taxon>
        <taxon>Craniata</taxon>
        <taxon>Vertebrata</taxon>
        <taxon>Euteleostomi</taxon>
        <taxon>Actinopterygii</taxon>
        <taxon>Neopterygii</taxon>
        <taxon>Teleostei</taxon>
        <taxon>Ostariophysi</taxon>
        <taxon>Siluriformes</taxon>
        <taxon>Ictaluridae</taxon>
        <taxon>Ictalurus</taxon>
    </lineage>
</organism>
<dbReference type="Proteomes" id="UP000221080">
    <property type="component" value="Chromosome 14"/>
</dbReference>
<evidence type="ECO:0000313" key="1">
    <source>
        <dbReference type="Proteomes" id="UP000221080"/>
    </source>
</evidence>
<dbReference type="OrthoDB" id="10057631at2759"/>
<proteinExistence type="predicted"/>
<reference evidence="1" key="1">
    <citation type="journal article" date="2016" name="Nat. Commun.">
        <title>The channel catfish genome sequence provides insights into the evolution of scale formation in teleosts.</title>
        <authorList>
            <person name="Liu Z."/>
            <person name="Liu S."/>
            <person name="Yao J."/>
            <person name="Bao L."/>
            <person name="Zhang J."/>
            <person name="Li Y."/>
            <person name="Jiang C."/>
            <person name="Sun L."/>
            <person name="Wang R."/>
            <person name="Zhang Y."/>
            <person name="Zhou T."/>
            <person name="Zeng Q."/>
            <person name="Fu Q."/>
            <person name="Gao S."/>
            <person name="Li N."/>
            <person name="Koren S."/>
            <person name="Jiang Y."/>
            <person name="Zimin A."/>
            <person name="Xu P."/>
            <person name="Phillippy A.M."/>
            <person name="Geng X."/>
            <person name="Song L."/>
            <person name="Sun F."/>
            <person name="Li C."/>
            <person name="Wang X."/>
            <person name="Chen A."/>
            <person name="Jin Y."/>
            <person name="Yuan Z."/>
            <person name="Yang Y."/>
            <person name="Tan S."/>
            <person name="Peatman E."/>
            <person name="Lu J."/>
            <person name="Qin Z."/>
            <person name="Dunham R."/>
            <person name="Li Z."/>
            <person name="Sonstegard T."/>
            <person name="Feng J."/>
            <person name="Danzmann R.G."/>
            <person name="Schroeder S."/>
            <person name="Scheffler B."/>
            <person name="Duke M.V."/>
            <person name="Ballard L."/>
            <person name="Kucuktas H."/>
            <person name="Kaltenboeck L."/>
            <person name="Liu H."/>
            <person name="Armbruster J."/>
            <person name="Xie Y."/>
            <person name="Kirby M.L."/>
            <person name="Tian Y."/>
            <person name="Flanagan M.E."/>
            <person name="Mu W."/>
            <person name="Waldbieser G.C."/>
        </authorList>
    </citation>
    <scope>NUCLEOTIDE SEQUENCE [LARGE SCALE GENOMIC DNA]</scope>
    <source>
        <strain evidence="1">SDA103</strain>
    </source>
</reference>
<dbReference type="CTD" id="119710"/>